<evidence type="ECO:0000313" key="4">
    <source>
        <dbReference type="Proteomes" id="UP000178893"/>
    </source>
</evidence>
<dbReference type="PANTHER" id="PTHR43854:SF1">
    <property type="entry name" value="INDOLEPYRUVATE OXIDOREDUCTASE SUBUNIT IORB"/>
    <property type="match status" value="1"/>
</dbReference>
<dbReference type="InterPro" id="IPR002869">
    <property type="entry name" value="Pyrv_flavodox_OxRed_cen"/>
</dbReference>
<dbReference type="GO" id="GO:0016903">
    <property type="term" value="F:oxidoreductase activity, acting on the aldehyde or oxo group of donors"/>
    <property type="evidence" value="ECO:0007669"/>
    <property type="project" value="InterPro"/>
</dbReference>
<evidence type="ECO:0000256" key="1">
    <source>
        <dbReference type="ARBA" id="ARBA00023002"/>
    </source>
</evidence>
<dbReference type="SUPFAM" id="SSF53323">
    <property type="entry name" value="Pyruvate-ferredoxin oxidoreductase, PFOR, domain III"/>
    <property type="match status" value="1"/>
</dbReference>
<dbReference type="InterPro" id="IPR019752">
    <property type="entry name" value="Pyrv/ketoisovalerate_OxRed_cat"/>
</dbReference>
<evidence type="ECO:0000313" key="3">
    <source>
        <dbReference type="EMBL" id="OGZ17659.1"/>
    </source>
</evidence>
<dbReference type="Gene3D" id="3.40.920.10">
    <property type="entry name" value="Pyruvate-ferredoxin oxidoreductase, PFOR, domain III"/>
    <property type="match status" value="1"/>
</dbReference>
<dbReference type="PANTHER" id="PTHR43854">
    <property type="entry name" value="INDOLEPYRUVATE OXIDOREDUCTASE SUBUNIT IORB"/>
    <property type="match status" value="1"/>
</dbReference>
<dbReference type="EMBL" id="MHLW01000029">
    <property type="protein sequence ID" value="OGZ17659.1"/>
    <property type="molecule type" value="Genomic_DNA"/>
</dbReference>
<dbReference type="AlphaFoldDB" id="A0A1G2DVK9"/>
<dbReference type="InterPro" id="IPR052198">
    <property type="entry name" value="IorB_Oxidoreductase"/>
</dbReference>
<evidence type="ECO:0000259" key="2">
    <source>
        <dbReference type="Pfam" id="PF01558"/>
    </source>
</evidence>
<gene>
    <name evidence="3" type="ORF">A2V72_02630</name>
</gene>
<dbReference type="Pfam" id="PF01558">
    <property type="entry name" value="POR"/>
    <property type="match status" value="1"/>
</dbReference>
<name>A0A1G2DVK9_9BACT</name>
<proteinExistence type="predicted"/>
<sequence length="189" mass="20718">MNKKTFNMIITGTGGQGLITLLDIITEAAIIQGLDIKTSELHGLSQRGGSISTHIRIGKKVYSPLVALGSADLVLSLEILESLRAADYANSETIFLINCYSLPFMGTIPEKEIEEKINKLIKGKKHIISAAEICRKELGKDVVSGVYLLSYASFKKMLPLKPESILKAISNKIPQKYLDLNIKAFNLAQ</sequence>
<reference evidence="3 4" key="1">
    <citation type="journal article" date="2016" name="Nat. Commun.">
        <title>Thousands of microbial genomes shed light on interconnected biogeochemical processes in an aquifer system.</title>
        <authorList>
            <person name="Anantharaman K."/>
            <person name="Brown C.T."/>
            <person name="Hug L.A."/>
            <person name="Sharon I."/>
            <person name="Castelle C.J."/>
            <person name="Probst A.J."/>
            <person name="Thomas B.C."/>
            <person name="Singh A."/>
            <person name="Wilkins M.J."/>
            <person name="Karaoz U."/>
            <person name="Brodie E.L."/>
            <person name="Williams K.H."/>
            <person name="Hubbard S.S."/>
            <person name="Banfield J.F."/>
        </authorList>
    </citation>
    <scope>NUCLEOTIDE SEQUENCE [LARGE SCALE GENOMIC DNA]</scope>
</reference>
<feature type="domain" description="Pyruvate/ketoisovalerate oxidoreductase catalytic" evidence="2">
    <location>
        <begin position="14"/>
        <end position="188"/>
    </location>
</feature>
<dbReference type="Proteomes" id="UP000178893">
    <property type="component" value="Unassembled WGS sequence"/>
</dbReference>
<organism evidence="3 4">
    <name type="scientific">Candidatus Nealsonbacteria bacterium RBG_13_37_56</name>
    <dbReference type="NCBI Taxonomy" id="1801661"/>
    <lineage>
        <taxon>Bacteria</taxon>
        <taxon>Candidatus Nealsoniibacteriota</taxon>
    </lineage>
</organism>
<protein>
    <recommendedName>
        <fullName evidence="2">Pyruvate/ketoisovalerate oxidoreductase catalytic domain-containing protein</fullName>
    </recommendedName>
</protein>
<accession>A0A1G2DVK9</accession>
<comment type="caution">
    <text evidence="3">The sequence shown here is derived from an EMBL/GenBank/DDBJ whole genome shotgun (WGS) entry which is preliminary data.</text>
</comment>
<keyword evidence="1" id="KW-0560">Oxidoreductase</keyword>